<gene>
    <name evidence="5" type="ORF">LWF01_13010</name>
</gene>
<accession>A0ABY8QPW7</accession>
<sequence>MSDATNLAGLPGWLFCPADRPDRYQKAADAADVVILDLEDAVRPADKDDARKALLDVRLDPKSTVVRVNPGGTTDQRRDLEAISHTDYTQLMLAKAESPAQVLELDGFQVVALVETPLGVIKASDIAQADNVVGMMWGAEDLIASIGGGSSRKFNGSYRDVARHARASVLLAASAYGRFALDAVHLDIKDVEGLTDEARDAAASGFSGTVCIHPTQVDVVRTAFRPTESQIGWAQRVLAAAQGERGVFSFEGKMVDSPVLRHAEQLCARAGL</sequence>
<evidence type="ECO:0000313" key="5">
    <source>
        <dbReference type="EMBL" id="WGW11017.1"/>
    </source>
</evidence>
<dbReference type="InterPro" id="IPR015813">
    <property type="entry name" value="Pyrv/PenolPyrv_kinase-like_dom"/>
</dbReference>
<keyword evidence="2" id="KW-0479">Metal-binding</keyword>
<dbReference type="SUPFAM" id="SSF51621">
    <property type="entry name" value="Phosphoenolpyruvate/pyruvate domain"/>
    <property type="match status" value="1"/>
</dbReference>
<dbReference type="Pfam" id="PF03328">
    <property type="entry name" value="HpcH_HpaI"/>
    <property type="match status" value="1"/>
</dbReference>
<feature type="domain" description="HpcH/HpaI aldolase/citrate lyase" evidence="4">
    <location>
        <begin position="14"/>
        <end position="214"/>
    </location>
</feature>
<dbReference type="GO" id="GO:0016829">
    <property type="term" value="F:lyase activity"/>
    <property type="evidence" value="ECO:0007669"/>
    <property type="project" value="UniProtKB-KW"/>
</dbReference>
<dbReference type="InterPro" id="IPR040442">
    <property type="entry name" value="Pyrv_kinase-like_dom_sf"/>
</dbReference>
<dbReference type="EMBL" id="CP090958">
    <property type="protein sequence ID" value="WGW11017.1"/>
    <property type="molecule type" value="Genomic_DNA"/>
</dbReference>
<keyword evidence="6" id="KW-1185">Reference proteome</keyword>
<organism evidence="5 6">
    <name type="scientific">Saxibacter everestensis</name>
    <dbReference type="NCBI Taxonomy" id="2909229"/>
    <lineage>
        <taxon>Bacteria</taxon>
        <taxon>Bacillati</taxon>
        <taxon>Actinomycetota</taxon>
        <taxon>Actinomycetes</taxon>
        <taxon>Micrococcales</taxon>
        <taxon>Brevibacteriaceae</taxon>
        <taxon>Saxibacter</taxon>
    </lineage>
</organism>
<comment type="cofactor">
    <cofactor evidence="1">
        <name>Mg(2+)</name>
        <dbReference type="ChEBI" id="CHEBI:18420"/>
    </cofactor>
</comment>
<name>A0ABY8QPW7_9MICO</name>
<dbReference type="InterPro" id="IPR011206">
    <property type="entry name" value="Citrate_lyase_beta/mcl1/mcl2"/>
</dbReference>
<dbReference type="PANTHER" id="PTHR32308:SF10">
    <property type="entry name" value="CITRATE LYASE SUBUNIT BETA"/>
    <property type="match status" value="1"/>
</dbReference>
<reference evidence="5 6" key="1">
    <citation type="submission" date="2023-05" db="EMBL/GenBank/DDBJ databases">
        <title>Lithophilousrod everest ZFBP1038 complete genpme.</title>
        <authorList>
            <person name="Tian M."/>
        </authorList>
    </citation>
    <scope>NUCLEOTIDE SEQUENCE [LARGE SCALE GENOMIC DNA]</scope>
    <source>
        <strain evidence="5 6">ZFBP1038</strain>
    </source>
</reference>
<evidence type="ECO:0000259" key="4">
    <source>
        <dbReference type="Pfam" id="PF03328"/>
    </source>
</evidence>
<keyword evidence="5" id="KW-0456">Lyase</keyword>
<evidence type="ECO:0000313" key="6">
    <source>
        <dbReference type="Proteomes" id="UP001209083"/>
    </source>
</evidence>
<evidence type="ECO:0000256" key="2">
    <source>
        <dbReference type="ARBA" id="ARBA00022723"/>
    </source>
</evidence>
<dbReference type="Gene3D" id="3.20.20.60">
    <property type="entry name" value="Phosphoenolpyruvate-binding domains"/>
    <property type="match status" value="1"/>
</dbReference>
<keyword evidence="3" id="KW-0460">Magnesium</keyword>
<evidence type="ECO:0000256" key="3">
    <source>
        <dbReference type="ARBA" id="ARBA00022842"/>
    </source>
</evidence>
<evidence type="ECO:0000256" key="1">
    <source>
        <dbReference type="ARBA" id="ARBA00001946"/>
    </source>
</evidence>
<dbReference type="PIRSF" id="PIRSF015582">
    <property type="entry name" value="Cit_lyase_B"/>
    <property type="match status" value="1"/>
</dbReference>
<dbReference type="PANTHER" id="PTHR32308">
    <property type="entry name" value="LYASE BETA SUBUNIT, PUTATIVE (AFU_ORTHOLOGUE AFUA_4G13030)-RELATED"/>
    <property type="match status" value="1"/>
</dbReference>
<dbReference type="InterPro" id="IPR005000">
    <property type="entry name" value="Aldolase/citrate-lyase_domain"/>
</dbReference>
<dbReference type="RefSeq" id="WP_349637799.1">
    <property type="nucleotide sequence ID" value="NZ_CP090958.1"/>
</dbReference>
<proteinExistence type="predicted"/>
<protein>
    <submittedName>
        <fullName evidence="5">CoA ester lyase</fullName>
    </submittedName>
</protein>
<dbReference type="Proteomes" id="UP001209083">
    <property type="component" value="Chromosome"/>
</dbReference>